<dbReference type="OrthoDB" id="7199213at2"/>
<evidence type="ECO:0000313" key="2">
    <source>
        <dbReference type="Proteomes" id="UP000249123"/>
    </source>
</evidence>
<gene>
    <name evidence="1" type="ORF">HY3_02445</name>
</gene>
<dbReference type="InterPro" id="IPR017438">
    <property type="entry name" value="ATP-NAD_kinase_N"/>
</dbReference>
<dbReference type="Gene3D" id="2.60.200.40">
    <property type="match status" value="1"/>
</dbReference>
<dbReference type="InterPro" id="IPR016064">
    <property type="entry name" value="NAD/diacylglycerol_kinase_sf"/>
</dbReference>
<dbReference type="AlphaFoldDB" id="A0A062U1T0"/>
<reference evidence="1 2" key="1">
    <citation type="submission" date="2013-04" db="EMBL/GenBank/DDBJ databases">
        <title>Hyphomonas sp. T24B3 Genome Sequencing.</title>
        <authorList>
            <person name="Lai Q."/>
            <person name="Shao Z."/>
        </authorList>
    </citation>
    <scope>NUCLEOTIDE SEQUENCE [LARGE SCALE GENOMIC DNA]</scope>
    <source>
        <strain evidence="1 2">T24B3</strain>
    </source>
</reference>
<dbReference type="STRING" id="1280941.HY2_03280"/>
<accession>A0A062U1T0</accession>
<protein>
    <submittedName>
        <fullName evidence="1">Uncharacterized protein</fullName>
    </submittedName>
</protein>
<accession>A0A328JRK7</accession>
<organism evidence="1 2">
    <name type="scientific">Hyphomonas pacifica</name>
    <dbReference type="NCBI Taxonomy" id="1280941"/>
    <lineage>
        <taxon>Bacteria</taxon>
        <taxon>Pseudomonadati</taxon>
        <taxon>Pseudomonadota</taxon>
        <taxon>Alphaproteobacteria</taxon>
        <taxon>Hyphomonadales</taxon>
        <taxon>Hyphomonadaceae</taxon>
        <taxon>Hyphomonas</taxon>
    </lineage>
</organism>
<dbReference type="PROSITE" id="PS50146">
    <property type="entry name" value="DAGK"/>
    <property type="match status" value="1"/>
</dbReference>
<evidence type="ECO:0000313" key="1">
    <source>
        <dbReference type="EMBL" id="RAN33229.1"/>
    </source>
</evidence>
<dbReference type="GO" id="GO:0016301">
    <property type="term" value="F:kinase activity"/>
    <property type="evidence" value="ECO:0007669"/>
    <property type="project" value="InterPro"/>
</dbReference>
<keyword evidence="2" id="KW-1185">Reference proteome</keyword>
<dbReference type="EMBL" id="AWFB01000023">
    <property type="protein sequence ID" value="RAN33229.1"/>
    <property type="molecule type" value="Genomic_DNA"/>
</dbReference>
<dbReference type="InterPro" id="IPR001206">
    <property type="entry name" value="Diacylglycerol_kinase_cat_dom"/>
</dbReference>
<proteinExistence type="predicted"/>
<dbReference type="Gene3D" id="3.40.50.10330">
    <property type="entry name" value="Probable inorganic polyphosphate/atp-NAD kinase, domain 1"/>
    <property type="match status" value="1"/>
</dbReference>
<dbReference type="eggNOG" id="COG1597">
    <property type="taxonomic scope" value="Bacteria"/>
</dbReference>
<comment type="caution">
    <text evidence="1">The sequence shown here is derived from an EMBL/GenBank/DDBJ whole genome shotgun (WGS) entry which is preliminary data.</text>
</comment>
<sequence length="292" mass="31216">MTTTKPLTRLGRVSCVINPLSGSTPADAAALVREKLSDLPDEAKIHEAGEGDIREIVKAALADKPDVLIVWGGDGTIACALSHAGPDGPAVLPLPGGTMNMLPHRAIGETDDWSEILDRALEGGEIRTMSCGEIVGGDRFFVAAMIGDMTRLTQSREALREGHILEAAQIVHDDSALSLESNIEWGEPGKPHEKATAVTVNINADTLGMLEVATINPANLIDLAKTGFQMLSAGWRDAESVDVRNLPEVDVSVTNKRLISLTLDGELTEMEPPVRFRRIDAAARIFVPDMSS</sequence>
<dbReference type="Pfam" id="PF00781">
    <property type="entry name" value="DAGK_cat"/>
    <property type="match status" value="1"/>
</dbReference>
<name>A0A062U1T0_9PROT</name>
<dbReference type="SUPFAM" id="SSF111331">
    <property type="entry name" value="NAD kinase/diacylglycerol kinase-like"/>
    <property type="match status" value="1"/>
</dbReference>
<dbReference type="Proteomes" id="UP000249123">
    <property type="component" value="Unassembled WGS sequence"/>
</dbReference>
<dbReference type="RefSeq" id="WP_051594940.1">
    <property type="nucleotide sequence ID" value="NZ_AWFA01000034.1"/>
</dbReference>